<evidence type="ECO:0000313" key="2">
    <source>
        <dbReference type="Proteomes" id="UP001207468"/>
    </source>
</evidence>
<accession>A0ACC0TR86</accession>
<organism evidence="1 2">
    <name type="scientific">Russula earlei</name>
    <dbReference type="NCBI Taxonomy" id="71964"/>
    <lineage>
        <taxon>Eukaryota</taxon>
        <taxon>Fungi</taxon>
        <taxon>Dikarya</taxon>
        <taxon>Basidiomycota</taxon>
        <taxon>Agaricomycotina</taxon>
        <taxon>Agaricomycetes</taxon>
        <taxon>Russulales</taxon>
        <taxon>Russulaceae</taxon>
        <taxon>Russula</taxon>
    </lineage>
</organism>
<name>A0ACC0TR86_9AGAM</name>
<dbReference type="EMBL" id="JAGFNK010001522">
    <property type="protein sequence ID" value="KAI9430773.1"/>
    <property type="molecule type" value="Genomic_DNA"/>
</dbReference>
<sequence length="98" mass="10955">MNEAMVGELWPSTEPVYDMSTVGSVIRATCKMWRTVTCVFLCPGIFAFDGHASFVHDYLPPWTNKSHPWVIRNGFAFSSAFTGLLSCGFRSAQFSTFC</sequence>
<protein>
    <submittedName>
        <fullName evidence="1">Uncharacterized protein</fullName>
    </submittedName>
</protein>
<reference evidence="1" key="1">
    <citation type="submission" date="2021-03" db="EMBL/GenBank/DDBJ databases">
        <title>Evolutionary priming and transition to the ectomycorrhizal habit in an iconic lineage of mushroom-forming fungi: is preadaptation a requirement?</title>
        <authorList>
            <consortium name="DOE Joint Genome Institute"/>
            <person name="Looney B.P."/>
            <person name="Miyauchi S."/>
            <person name="Morin E."/>
            <person name="Drula E."/>
            <person name="Courty P.E."/>
            <person name="Chicoki N."/>
            <person name="Fauchery L."/>
            <person name="Kohler A."/>
            <person name="Kuo A."/>
            <person name="LaButti K."/>
            <person name="Pangilinan J."/>
            <person name="Lipzen A."/>
            <person name="Riley R."/>
            <person name="Andreopoulos W."/>
            <person name="He G."/>
            <person name="Johnson J."/>
            <person name="Barry K.W."/>
            <person name="Grigoriev I.V."/>
            <person name="Nagy L."/>
            <person name="Hibbett D."/>
            <person name="Henrissat B."/>
            <person name="Matheny P.B."/>
            <person name="Labbe J."/>
            <person name="Martin A.F."/>
        </authorList>
    </citation>
    <scope>NUCLEOTIDE SEQUENCE</scope>
    <source>
        <strain evidence="1">BPL698</strain>
    </source>
</reference>
<proteinExistence type="predicted"/>
<comment type="caution">
    <text evidence="1">The sequence shown here is derived from an EMBL/GenBank/DDBJ whole genome shotgun (WGS) entry which is preliminary data.</text>
</comment>
<gene>
    <name evidence="1" type="ORF">F5148DRAFT_1271878</name>
</gene>
<dbReference type="Proteomes" id="UP001207468">
    <property type="component" value="Unassembled WGS sequence"/>
</dbReference>
<keyword evidence="2" id="KW-1185">Reference proteome</keyword>
<evidence type="ECO:0000313" key="1">
    <source>
        <dbReference type="EMBL" id="KAI9430773.1"/>
    </source>
</evidence>